<keyword evidence="3" id="KW-0597">Phosphoprotein</keyword>
<dbReference type="CDD" id="cd00082">
    <property type="entry name" value="HisKA"/>
    <property type="match status" value="1"/>
</dbReference>
<reference evidence="11" key="1">
    <citation type="submission" date="2018-08" db="EMBL/GenBank/DDBJ databases">
        <authorList>
            <person name="Kim S.-J."/>
            <person name="Jung G.-Y."/>
        </authorList>
    </citation>
    <scope>NUCLEOTIDE SEQUENCE [LARGE SCALE GENOMIC DNA]</scope>
    <source>
        <strain evidence="11">GY_G</strain>
    </source>
</reference>
<comment type="caution">
    <text evidence="10">The sequence shown here is derived from an EMBL/GenBank/DDBJ whole genome shotgun (WGS) entry which is preliminary data.</text>
</comment>
<evidence type="ECO:0000256" key="8">
    <source>
        <dbReference type="ARBA" id="ARBA00023012"/>
    </source>
</evidence>
<dbReference type="Proteomes" id="UP000263833">
    <property type="component" value="Unassembled WGS sequence"/>
</dbReference>
<keyword evidence="5" id="KW-0547">Nucleotide-binding</keyword>
<dbReference type="Pfam" id="PF02518">
    <property type="entry name" value="HATPase_c"/>
    <property type="match status" value="1"/>
</dbReference>
<dbReference type="InterPro" id="IPR036890">
    <property type="entry name" value="HATPase_C_sf"/>
</dbReference>
<dbReference type="Gene3D" id="1.10.287.130">
    <property type="match status" value="1"/>
</dbReference>
<feature type="domain" description="Histidine kinase" evidence="9">
    <location>
        <begin position="142"/>
        <end position="362"/>
    </location>
</feature>
<dbReference type="SMART" id="SM00387">
    <property type="entry name" value="HATPase_c"/>
    <property type="match status" value="1"/>
</dbReference>
<keyword evidence="7" id="KW-0067">ATP-binding</keyword>
<dbReference type="Gene3D" id="3.30.450.20">
    <property type="entry name" value="PAS domain"/>
    <property type="match status" value="1"/>
</dbReference>
<evidence type="ECO:0000256" key="6">
    <source>
        <dbReference type="ARBA" id="ARBA00022777"/>
    </source>
</evidence>
<evidence type="ECO:0000256" key="3">
    <source>
        <dbReference type="ARBA" id="ARBA00022553"/>
    </source>
</evidence>
<organism evidence="10 11">
    <name type="scientific">Sphingorhabdus pulchriflava</name>
    <dbReference type="NCBI Taxonomy" id="2292257"/>
    <lineage>
        <taxon>Bacteria</taxon>
        <taxon>Pseudomonadati</taxon>
        <taxon>Pseudomonadota</taxon>
        <taxon>Alphaproteobacteria</taxon>
        <taxon>Sphingomonadales</taxon>
        <taxon>Sphingomonadaceae</taxon>
        <taxon>Sphingorhabdus</taxon>
    </lineage>
</organism>
<evidence type="ECO:0000256" key="7">
    <source>
        <dbReference type="ARBA" id="ARBA00022840"/>
    </source>
</evidence>
<keyword evidence="4" id="KW-0808">Transferase</keyword>
<dbReference type="PANTHER" id="PTHR43065">
    <property type="entry name" value="SENSOR HISTIDINE KINASE"/>
    <property type="match status" value="1"/>
</dbReference>
<dbReference type="InterPro" id="IPR005467">
    <property type="entry name" value="His_kinase_dom"/>
</dbReference>
<sequence>MPPEATTIAANRPPDGLLLSTISLPLLLSGADNLILYANEAAEAFFGRSSRRILGEPAQSLLRFASERLNGAITARESDISAQNMRFHTHGAQANYVDLNISTPLGYPDCRLYILVPRQADRDQIGEQTDGGKQQAMGAPAVLGHEIKNPLAGIKGAAQLLARKVDPKQAPLTDLIVHEVDRIARLLDQMQNLGRVMPGQMQAENIHELIERAIRSVRAANKAMPAIDINYDPSLPDVQIEADSMVQVLINLIQNAIDALAQTEAPQIGISTRFVMGAALRSEGDKGVRLPVEVAISDNGPGIATHIENELFSPFVTTKREGQGLGLAIVRKYLSQMNGRISVERDPESQRTIFRIFLPVAERKTSA</sequence>
<evidence type="ECO:0000256" key="5">
    <source>
        <dbReference type="ARBA" id="ARBA00022741"/>
    </source>
</evidence>
<dbReference type="InterPro" id="IPR003661">
    <property type="entry name" value="HisK_dim/P_dom"/>
</dbReference>
<dbReference type="Pfam" id="PF00512">
    <property type="entry name" value="HisKA"/>
    <property type="match status" value="1"/>
</dbReference>
<name>A0A371BHJ1_9SPHN</name>
<comment type="catalytic activity">
    <reaction evidence="1">
        <text>ATP + protein L-histidine = ADP + protein N-phospho-L-histidine.</text>
        <dbReference type="EC" id="2.7.13.3"/>
    </reaction>
</comment>
<dbReference type="SUPFAM" id="SSF55874">
    <property type="entry name" value="ATPase domain of HSP90 chaperone/DNA topoisomerase II/histidine kinase"/>
    <property type="match status" value="1"/>
</dbReference>
<dbReference type="EC" id="2.7.13.3" evidence="2"/>
<dbReference type="InterPro" id="IPR003594">
    <property type="entry name" value="HATPase_dom"/>
</dbReference>
<evidence type="ECO:0000259" key="9">
    <source>
        <dbReference type="PROSITE" id="PS50109"/>
    </source>
</evidence>
<evidence type="ECO:0000256" key="1">
    <source>
        <dbReference type="ARBA" id="ARBA00000085"/>
    </source>
</evidence>
<dbReference type="EMBL" id="QRGP01000001">
    <property type="protein sequence ID" value="RDV06841.1"/>
    <property type="molecule type" value="Genomic_DNA"/>
</dbReference>
<dbReference type="RefSeq" id="WP_115548388.1">
    <property type="nucleotide sequence ID" value="NZ_QRGP01000001.1"/>
</dbReference>
<proteinExistence type="predicted"/>
<dbReference type="InterPro" id="IPR004358">
    <property type="entry name" value="Sig_transdc_His_kin-like_C"/>
</dbReference>
<accession>A0A371BHJ1</accession>
<evidence type="ECO:0000313" key="11">
    <source>
        <dbReference type="Proteomes" id="UP000263833"/>
    </source>
</evidence>
<dbReference type="InterPro" id="IPR036097">
    <property type="entry name" value="HisK_dim/P_sf"/>
</dbReference>
<keyword evidence="8" id="KW-0902">Two-component regulatory system</keyword>
<protein>
    <recommendedName>
        <fullName evidence="2">histidine kinase</fullName>
        <ecNumber evidence="2">2.7.13.3</ecNumber>
    </recommendedName>
</protein>
<dbReference type="Gene3D" id="3.30.565.10">
    <property type="entry name" value="Histidine kinase-like ATPase, C-terminal domain"/>
    <property type="match status" value="1"/>
</dbReference>
<evidence type="ECO:0000313" key="10">
    <source>
        <dbReference type="EMBL" id="RDV06841.1"/>
    </source>
</evidence>
<keyword evidence="11" id="KW-1185">Reference proteome</keyword>
<gene>
    <name evidence="10" type="ORF">DXH95_05435</name>
</gene>
<dbReference type="PRINTS" id="PR00344">
    <property type="entry name" value="BCTRLSENSOR"/>
</dbReference>
<dbReference type="SUPFAM" id="SSF47384">
    <property type="entry name" value="Homodimeric domain of signal transducing histidine kinase"/>
    <property type="match status" value="1"/>
</dbReference>
<dbReference type="SMART" id="SM00388">
    <property type="entry name" value="HisKA"/>
    <property type="match status" value="1"/>
</dbReference>
<dbReference type="GO" id="GO:0005524">
    <property type="term" value="F:ATP binding"/>
    <property type="evidence" value="ECO:0007669"/>
    <property type="project" value="UniProtKB-KW"/>
</dbReference>
<dbReference type="OrthoDB" id="9789238at2"/>
<dbReference type="PANTHER" id="PTHR43065:SF10">
    <property type="entry name" value="PEROXIDE STRESS-ACTIVATED HISTIDINE KINASE MAK3"/>
    <property type="match status" value="1"/>
</dbReference>
<dbReference type="AlphaFoldDB" id="A0A371BHJ1"/>
<keyword evidence="6 10" id="KW-0418">Kinase</keyword>
<evidence type="ECO:0000256" key="4">
    <source>
        <dbReference type="ARBA" id="ARBA00022679"/>
    </source>
</evidence>
<dbReference type="GO" id="GO:0000155">
    <property type="term" value="F:phosphorelay sensor kinase activity"/>
    <property type="evidence" value="ECO:0007669"/>
    <property type="project" value="InterPro"/>
</dbReference>
<evidence type="ECO:0000256" key="2">
    <source>
        <dbReference type="ARBA" id="ARBA00012438"/>
    </source>
</evidence>
<dbReference type="PROSITE" id="PS50109">
    <property type="entry name" value="HIS_KIN"/>
    <property type="match status" value="1"/>
</dbReference>